<dbReference type="InterPro" id="IPR022441">
    <property type="entry name" value="Para_beta_helix_rpt-2"/>
</dbReference>
<name>A0A0U1NX11_9BACI</name>
<protein>
    <submittedName>
        <fullName evidence="3">Carbohydrate-binding and sugar hydrolysis protein</fullName>
    </submittedName>
</protein>
<evidence type="ECO:0000313" key="3">
    <source>
        <dbReference type="EMBL" id="CRK82516.1"/>
    </source>
</evidence>
<dbReference type="Pfam" id="PF05048">
    <property type="entry name" value="NosD"/>
    <property type="match status" value="1"/>
</dbReference>
<dbReference type="InterPro" id="IPR011050">
    <property type="entry name" value="Pectin_lyase_fold/virulence"/>
</dbReference>
<dbReference type="SMART" id="SM00710">
    <property type="entry name" value="PbH1"/>
    <property type="match status" value="8"/>
</dbReference>
<dbReference type="STRING" id="1499688.BN000_02448"/>
<dbReference type="InterPro" id="IPR012334">
    <property type="entry name" value="Pectin_lyas_fold"/>
</dbReference>
<gene>
    <name evidence="3" type="ORF">BN000_02448</name>
</gene>
<evidence type="ECO:0000256" key="1">
    <source>
        <dbReference type="SAM" id="Phobius"/>
    </source>
</evidence>
<accession>A0A0U1NX11</accession>
<dbReference type="EMBL" id="CVRB01000002">
    <property type="protein sequence ID" value="CRK82516.1"/>
    <property type="molecule type" value="Genomic_DNA"/>
</dbReference>
<dbReference type="InterPro" id="IPR007742">
    <property type="entry name" value="NosD_dom"/>
</dbReference>
<dbReference type="Gene3D" id="2.160.20.10">
    <property type="entry name" value="Single-stranded right-handed beta-helix, Pectin lyase-like"/>
    <property type="match status" value="2"/>
</dbReference>
<keyword evidence="1" id="KW-1133">Transmembrane helix</keyword>
<sequence length="425" mass="47229" precursor="true">MKVLMKIILVMGIICVFRGEEAAAAGSLQSQINGVPEGGTLRLKKGVYEEAIVIKRPIVIEGEKGVIFKVCSSKPAITITGNKVTLKSIEVVGCQKNSSPPALSVSGRNHHFEEITIHSSGQGIKLDNVEKTSFQTIIISGLGKENGFDLWQSHHNTFTDVHIDHVQDGFYMENSPDNMFIQNDIHDSRYGFHVMFSDNITIKSNTSSENFTGAMIMGTNHSVIEENKLIDNNQNVNAQGLLLYDVHDSTINGNRVSNNRVGLYMEDSTGNEINRNVFSANFIGAQINNIKKNVIEGNTFIANVNEIQANGGSDNRIRNNYWDAALNLDTDGDGKSNLPYKADPYFLTLVKDTPSYQLFFQHPGLVLLQKMLKSPEHLLITDEQPLMNNEAKIVHRQSHNTAAWFMSLSMILGSLIIIFYGRKKV</sequence>
<keyword evidence="4" id="KW-1185">Reference proteome</keyword>
<feature type="domain" description="Periplasmic copper-binding protein NosD beta helix" evidence="2">
    <location>
        <begin position="136"/>
        <end position="324"/>
    </location>
</feature>
<dbReference type="SUPFAM" id="SSF51126">
    <property type="entry name" value="Pectin lyase-like"/>
    <property type="match status" value="1"/>
</dbReference>
<dbReference type="InterPro" id="IPR006626">
    <property type="entry name" value="PbH1"/>
</dbReference>
<reference evidence="4" key="1">
    <citation type="submission" date="2015-05" db="EMBL/GenBank/DDBJ databases">
        <authorList>
            <person name="Urmite Genomes"/>
        </authorList>
    </citation>
    <scope>NUCLEOTIDE SEQUENCE [LARGE SCALE GENOMIC DNA]</scope>
    <source>
        <strain evidence="4">LF1</strain>
    </source>
</reference>
<dbReference type="RefSeq" id="WP_090634584.1">
    <property type="nucleotide sequence ID" value="NZ_CVRB01000002.1"/>
</dbReference>
<keyword evidence="1" id="KW-0812">Transmembrane</keyword>
<proteinExistence type="predicted"/>
<dbReference type="OrthoDB" id="159063at2"/>
<organism evidence="3 4">
    <name type="scientific">Neobacillus massiliamazoniensis</name>
    <dbReference type="NCBI Taxonomy" id="1499688"/>
    <lineage>
        <taxon>Bacteria</taxon>
        <taxon>Bacillati</taxon>
        <taxon>Bacillota</taxon>
        <taxon>Bacilli</taxon>
        <taxon>Bacillales</taxon>
        <taxon>Bacillaceae</taxon>
        <taxon>Neobacillus</taxon>
    </lineage>
</organism>
<dbReference type="AlphaFoldDB" id="A0A0U1NX11"/>
<evidence type="ECO:0000313" key="4">
    <source>
        <dbReference type="Proteomes" id="UP000199087"/>
    </source>
</evidence>
<feature type="transmembrane region" description="Helical" evidence="1">
    <location>
        <begin position="402"/>
        <end position="421"/>
    </location>
</feature>
<evidence type="ECO:0000259" key="2">
    <source>
        <dbReference type="Pfam" id="PF05048"/>
    </source>
</evidence>
<keyword evidence="1" id="KW-0472">Membrane</keyword>
<dbReference type="Proteomes" id="UP000199087">
    <property type="component" value="Unassembled WGS sequence"/>
</dbReference>
<dbReference type="NCBIfam" id="TIGR03804">
    <property type="entry name" value="para_beta_helix"/>
    <property type="match status" value="2"/>
</dbReference>